<keyword evidence="3" id="KW-1185">Reference proteome</keyword>
<protein>
    <recommendedName>
        <fullName evidence="4">Helix-turn-helix domain containing protein</fullName>
    </recommendedName>
</protein>
<dbReference type="AlphaFoldDB" id="A0A5Q3Q4H3"/>
<dbReference type="Proteomes" id="UP000371041">
    <property type="component" value="Chromosome"/>
</dbReference>
<evidence type="ECO:0000313" key="2">
    <source>
        <dbReference type="EMBL" id="QGK69352.1"/>
    </source>
</evidence>
<dbReference type="RefSeq" id="WP_154075948.1">
    <property type="nucleotide sequence ID" value="NZ_CP045929.1"/>
</dbReference>
<dbReference type="KEGG" id="sace:GIY23_07255"/>
<proteinExistence type="predicted"/>
<feature type="region of interest" description="Disordered" evidence="1">
    <location>
        <begin position="1"/>
        <end position="28"/>
    </location>
</feature>
<evidence type="ECO:0000256" key="1">
    <source>
        <dbReference type="SAM" id="MobiDB-lite"/>
    </source>
</evidence>
<feature type="region of interest" description="Disordered" evidence="1">
    <location>
        <begin position="70"/>
        <end position="99"/>
    </location>
</feature>
<gene>
    <name evidence="2" type="ORF">GIY23_07255</name>
</gene>
<accession>A0A5Q3Q4H3</accession>
<organism evidence="2 3">
    <name type="scientific">Allosaccharopolyspora coralli</name>
    <dbReference type="NCBI Taxonomy" id="2665642"/>
    <lineage>
        <taxon>Bacteria</taxon>
        <taxon>Bacillati</taxon>
        <taxon>Actinomycetota</taxon>
        <taxon>Actinomycetes</taxon>
        <taxon>Pseudonocardiales</taxon>
        <taxon>Pseudonocardiaceae</taxon>
        <taxon>Allosaccharopolyspora</taxon>
    </lineage>
</organism>
<evidence type="ECO:0000313" key="3">
    <source>
        <dbReference type="Proteomes" id="UP000371041"/>
    </source>
</evidence>
<reference evidence="3" key="1">
    <citation type="submission" date="2019-11" db="EMBL/GenBank/DDBJ databases">
        <title>The complete genome sequence of Saccharopolyspora sp. E2A.</title>
        <authorList>
            <person name="Zhang G."/>
        </authorList>
    </citation>
    <scope>NUCLEOTIDE SEQUENCE [LARGE SCALE GENOMIC DNA]</scope>
    <source>
        <strain evidence="3">E2A</strain>
    </source>
</reference>
<sequence>MDLRDEARAGHHTFSVTAQRQPEQEDRPASLVVEFTGADDDGQVMVEGAVHVAVDALDDTAQVLGRTLDGLSGLHGTRRKTRRTAGATAPNAGKPWTDDLNEQLREQWLARGSGVPATELVGELARGFGRTRPSVRAQLARCGCDPDVPGRLLPNDPDP</sequence>
<dbReference type="EMBL" id="CP045929">
    <property type="protein sequence ID" value="QGK69352.1"/>
    <property type="molecule type" value="Genomic_DNA"/>
</dbReference>
<evidence type="ECO:0008006" key="4">
    <source>
        <dbReference type="Google" id="ProtNLM"/>
    </source>
</evidence>
<name>A0A5Q3Q4H3_9PSEU</name>